<dbReference type="Proteomes" id="UP000291022">
    <property type="component" value="Unassembled WGS sequence"/>
</dbReference>
<evidence type="ECO:0000313" key="8">
    <source>
        <dbReference type="Proteomes" id="UP000291022"/>
    </source>
</evidence>
<dbReference type="Ensembl" id="ENSUAMT00000022372.1">
    <property type="protein sequence ID" value="ENSUAMP00000020004.1"/>
    <property type="gene ID" value="ENSUAMG00000015798.1"/>
</dbReference>
<dbReference type="STRING" id="9643.ENSUAMP00000020004"/>
<dbReference type="InterPro" id="IPR000215">
    <property type="entry name" value="Serpin_fam"/>
</dbReference>
<dbReference type="OMA" id="XTEHRIA"/>
<evidence type="ECO:0000256" key="2">
    <source>
        <dbReference type="ARBA" id="ARBA00022690"/>
    </source>
</evidence>
<dbReference type="PANTHER" id="PTHR11461:SF165">
    <property type="entry name" value="ALPHA-1-ANTITRYPSIN"/>
    <property type="match status" value="1"/>
</dbReference>
<dbReference type="Gene3D" id="2.30.39.10">
    <property type="entry name" value="Alpha-1-antitrypsin, domain 1"/>
    <property type="match status" value="1"/>
</dbReference>
<keyword evidence="2" id="KW-0646">Protease inhibitor</keyword>
<keyword evidence="4" id="KW-0722">Serine protease inhibitor</keyword>
<dbReference type="AlphaFoldDB" id="A0A452RLK2"/>
<comment type="similarity">
    <text evidence="1">Belongs to the serpin family.</text>
</comment>
<protein>
    <recommendedName>
        <fullName evidence="6">Serpin domain-containing protein</fullName>
    </recommendedName>
</protein>
<evidence type="ECO:0000259" key="6">
    <source>
        <dbReference type="Pfam" id="PF00079"/>
    </source>
</evidence>
<evidence type="ECO:0000256" key="1">
    <source>
        <dbReference type="ARBA" id="ARBA00009500"/>
    </source>
</evidence>
<dbReference type="GO" id="GO:0004867">
    <property type="term" value="F:serine-type endopeptidase inhibitor activity"/>
    <property type="evidence" value="ECO:0007669"/>
    <property type="project" value="UniProtKB-KW"/>
</dbReference>
<dbReference type="InterPro" id="IPR042178">
    <property type="entry name" value="Serpin_sf_1"/>
</dbReference>
<reference evidence="7" key="3">
    <citation type="submission" date="2025-09" db="UniProtKB">
        <authorList>
            <consortium name="Ensembl"/>
        </authorList>
    </citation>
    <scope>IDENTIFICATION</scope>
</reference>
<keyword evidence="5" id="KW-0325">Glycoprotein</keyword>
<dbReference type="InterPro" id="IPR036186">
    <property type="entry name" value="Serpin_sf"/>
</dbReference>
<feature type="domain" description="Serpin" evidence="6">
    <location>
        <begin position="13"/>
        <end position="122"/>
    </location>
</feature>
<reference evidence="7" key="2">
    <citation type="submission" date="2025-08" db="UniProtKB">
        <authorList>
            <consortium name="Ensembl"/>
        </authorList>
    </citation>
    <scope>IDENTIFICATION</scope>
</reference>
<dbReference type="PANTHER" id="PTHR11461">
    <property type="entry name" value="SERINE PROTEASE INHIBITOR, SERPIN"/>
    <property type="match status" value="1"/>
</dbReference>
<dbReference type="InterPro" id="IPR042185">
    <property type="entry name" value="Serpin_sf_2"/>
</dbReference>
<keyword evidence="3" id="KW-0732">Signal</keyword>
<proteinExistence type="inferred from homology"/>
<dbReference type="Gene3D" id="2.10.310.10">
    <property type="entry name" value="Serpins superfamily"/>
    <property type="match status" value="1"/>
</dbReference>
<dbReference type="PROSITE" id="PS00284">
    <property type="entry name" value="SERPIN"/>
    <property type="match status" value="1"/>
</dbReference>
<dbReference type="Gene3D" id="3.30.497.10">
    <property type="entry name" value="Antithrombin, subunit I, domain 2"/>
    <property type="match status" value="1"/>
</dbReference>
<dbReference type="GeneTree" id="ENSGT00940000154493"/>
<accession>A0A452RLK2</accession>
<dbReference type="Pfam" id="PF00079">
    <property type="entry name" value="Serpin"/>
    <property type="match status" value="1"/>
</dbReference>
<evidence type="ECO:0000256" key="4">
    <source>
        <dbReference type="ARBA" id="ARBA00022900"/>
    </source>
</evidence>
<evidence type="ECO:0000313" key="7">
    <source>
        <dbReference type="Ensembl" id="ENSUAMP00000020004.1"/>
    </source>
</evidence>
<organism evidence="7 8">
    <name type="scientific">Ursus americanus</name>
    <name type="common">American black bear</name>
    <name type="synonym">Euarctos americanus</name>
    <dbReference type="NCBI Taxonomy" id="9643"/>
    <lineage>
        <taxon>Eukaryota</taxon>
        <taxon>Metazoa</taxon>
        <taxon>Chordata</taxon>
        <taxon>Craniata</taxon>
        <taxon>Vertebrata</taxon>
        <taxon>Euteleostomi</taxon>
        <taxon>Mammalia</taxon>
        <taxon>Eutheria</taxon>
        <taxon>Laurasiatheria</taxon>
        <taxon>Carnivora</taxon>
        <taxon>Caniformia</taxon>
        <taxon>Ursidae</taxon>
        <taxon>Ursus</taxon>
    </lineage>
</organism>
<dbReference type="GO" id="GO:0005615">
    <property type="term" value="C:extracellular space"/>
    <property type="evidence" value="ECO:0007669"/>
    <property type="project" value="InterPro"/>
</dbReference>
<name>A0A452RLK2_URSAM</name>
<dbReference type="InterPro" id="IPR023796">
    <property type="entry name" value="Serpin_dom"/>
</dbReference>
<evidence type="ECO:0000256" key="3">
    <source>
        <dbReference type="ARBA" id="ARBA00022729"/>
    </source>
</evidence>
<evidence type="ECO:0000256" key="5">
    <source>
        <dbReference type="ARBA" id="ARBA00023180"/>
    </source>
</evidence>
<sequence length="125" mass="14119">MCETPLFPNPRDRSASLRLPKMSISGTYDLKTILSKMGITKVFSTEAELSGITEKEPLKLSKAMHKAVRSIDENVTEYSGTTPSEKSTWSKHLSIKFNRPFLVIIIDENTNIPVFTEKMVNPMQK</sequence>
<keyword evidence="8" id="KW-1185">Reference proteome</keyword>
<dbReference type="InterPro" id="IPR023795">
    <property type="entry name" value="Serpin_CS"/>
</dbReference>
<dbReference type="SUPFAM" id="SSF56574">
    <property type="entry name" value="Serpins"/>
    <property type="match status" value="1"/>
</dbReference>
<reference evidence="8" key="1">
    <citation type="submission" date="2016-06" db="EMBL/GenBank/DDBJ databases">
        <title>De novo assembly and RNA-Seq shows season-dependent expression and editing in black bear kidneys.</title>
        <authorList>
            <person name="Korstanje R."/>
            <person name="Srivastava A."/>
            <person name="Sarsani V.K."/>
            <person name="Sheehan S.M."/>
            <person name="Seger R.L."/>
            <person name="Barter M.E."/>
            <person name="Lindqvist C."/>
            <person name="Brody L.C."/>
            <person name="Mullikin J.C."/>
        </authorList>
    </citation>
    <scope>NUCLEOTIDE SEQUENCE [LARGE SCALE GENOMIC DNA]</scope>
</reference>